<dbReference type="OMA" id="THKTYQL"/>
<dbReference type="Pfam" id="PF21376">
    <property type="entry name" value="TOR1A_C"/>
    <property type="match status" value="1"/>
</dbReference>
<evidence type="ECO:0000313" key="4">
    <source>
        <dbReference type="Proteomes" id="UP000001593"/>
    </source>
</evidence>
<evidence type="ECO:0000313" key="3">
    <source>
        <dbReference type="EMBL" id="EDO46808.1"/>
    </source>
</evidence>
<evidence type="ECO:0000256" key="1">
    <source>
        <dbReference type="ARBA" id="ARBA00006235"/>
    </source>
</evidence>
<dbReference type="PANTHER" id="PTHR10760:SF2">
    <property type="entry name" value="LD13476P-RELATED"/>
    <property type="match status" value="1"/>
</dbReference>
<dbReference type="EMBL" id="DS469524">
    <property type="protein sequence ID" value="EDO46808.1"/>
    <property type="molecule type" value="Genomic_DNA"/>
</dbReference>
<dbReference type="Gene3D" id="3.40.50.300">
    <property type="entry name" value="P-loop containing nucleotide triphosphate hydrolases"/>
    <property type="match status" value="1"/>
</dbReference>
<organism evidence="3 4">
    <name type="scientific">Nematostella vectensis</name>
    <name type="common">Starlet sea anemone</name>
    <dbReference type="NCBI Taxonomy" id="45351"/>
    <lineage>
        <taxon>Eukaryota</taxon>
        <taxon>Metazoa</taxon>
        <taxon>Cnidaria</taxon>
        <taxon>Anthozoa</taxon>
        <taxon>Hexacorallia</taxon>
        <taxon>Actiniaria</taxon>
        <taxon>Edwardsiidae</taxon>
        <taxon>Nematostella</taxon>
    </lineage>
</organism>
<keyword evidence="4" id="KW-1185">Reference proteome</keyword>
<dbReference type="InterPro" id="IPR049337">
    <property type="entry name" value="TOR1A_C"/>
</dbReference>
<dbReference type="eggNOG" id="KOG2170">
    <property type="taxonomic scope" value="Eukaryota"/>
</dbReference>
<dbReference type="GO" id="GO:0016887">
    <property type="term" value="F:ATP hydrolysis activity"/>
    <property type="evidence" value="ECO:0007669"/>
    <property type="project" value="InterPro"/>
</dbReference>
<proteinExistence type="inferred from homology"/>
<dbReference type="GO" id="GO:0005737">
    <property type="term" value="C:cytoplasm"/>
    <property type="evidence" value="ECO:0007669"/>
    <property type="project" value="UniProtKB-ARBA"/>
</dbReference>
<dbReference type="HOGENOM" id="CLU_053537_0_0_1"/>
<evidence type="ECO:0000259" key="2">
    <source>
        <dbReference type="Pfam" id="PF21376"/>
    </source>
</evidence>
<dbReference type="Proteomes" id="UP000001593">
    <property type="component" value="Unassembled WGS sequence"/>
</dbReference>
<protein>
    <recommendedName>
        <fullName evidence="2">Torsin-1A C-terminal domain-containing protein</fullName>
    </recommendedName>
</protein>
<gene>
    <name evidence="3" type="ORF">NEMVEDRAFT_v1g200001</name>
</gene>
<dbReference type="InParanoid" id="A7RP69"/>
<dbReference type="GO" id="GO:0012505">
    <property type="term" value="C:endomembrane system"/>
    <property type="evidence" value="ECO:0007669"/>
    <property type="project" value="UniProtKB-ARBA"/>
</dbReference>
<dbReference type="InterPro" id="IPR027417">
    <property type="entry name" value="P-loop_NTPase"/>
</dbReference>
<accession>A7RP69</accession>
<feature type="domain" description="Torsin-1A C-terminal" evidence="2">
    <location>
        <begin position="235"/>
        <end position="290"/>
    </location>
</feature>
<dbReference type="STRING" id="45351.A7RP69"/>
<comment type="similarity">
    <text evidence="1">Belongs to the ClpA/ClpB family. Torsin subfamily.</text>
</comment>
<dbReference type="GO" id="GO:0005524">
    <property type="term" value="F:ATP binding"/>
    <property type="evidence" value="ECO:0007669"/>
    <property type="project" value="InterPro"/>
</dbReference>
<dbReference type="FunFam" id="3.40.50.300:FF:002370">
    <property type="entry name" value="Torsin family 3, member A"/>
    <property type="match status" value="1"/>
</dbReference>
<reference evidence="3 4" key="1">
    <citation type="journal article" date="2007" name="Science">
        <title>Sea anemone genome reveals ancestral eumetazoan gene repertoire and genomic organization.</title>
        <authorList>
            <person name="Putnam N.H."/>
            <person name="Srivastava M."/>
            <person name="Hellsten U."/>
            <person name="Dirks B."/>
            <person name="Chapman J."/>
            <person name="Salamov A."/>
            <person name="Terry A."/>
            <person name="Shapiro H."/>
            <person name="Lindquist E."/>
            <person name="Kapitonov V.V."/>
            <person name="Jurka J."/>
            <person name="Genikhovich G."/>
            <person name="Grigoriev I.V."/>
            <person name="Lucas S.M."/>
            <person name="Steele R.E."/>
            <person name="Finnerty J.R."/>
            <person name="Technau U."/>
            <person name="Martindale M.Q."/>
            <person name="Rokhsar D.S."/>
        </authorList>
    </citation>
    <scope>NUCLEOTIDE SEQUENCE [LARGE SCALE GENOMIC DNA]</scope>
    <source>
        <strain evidence="4">CH2 X CH6</strain>
    </source>
</reference>
<dbReference type="PhylomeDB" id="A7RP69"/>
<dbReference type="SUPFAM" id="SSF52540">
    <property type="entry name" value="P-loop containing nucleoside triphosphate hydrolases"/>
    <property type="match status" value="1"/>
</dbReference>
<sequence length="294" mass="33614">MEFTDNECIFALENMRLYDRLSLSANLTGLEASFKREFYGQHLATRVLLSSIKGHLKTKGSKPLVLSLHGWTGTGKNFATELIAQHLFKHGIHSNFIYKFIIPLHFPHQSLAALYRSQLQQWITSNVTRCSKGGLFVFDEMDKIPQGIVDVLKPFLDARGNHFCKMIFVFLSNTGAKLINQHALEHYKLGDEREKIGLVTLEELFHQISESDPNIWYNDLLRSEVIDHFVPFLPLERKHVKQCIQRDLRDKGNPAVEGLVDHIADEMTYFPEREKLFSISGCKKVSSKVDVAVG</sequence>
<dbReference type="PANTHER" id="PTHR10760">
    <property type="entry name" value="TORSIN"/>
    <property type="match status" value="1"/>
</dbReference>
<dbReference type="Pfam" id="PF06309">
    <property type="entry name" value="Torsin"/>
    <property type="match status" value="1"/>
</dbReference>
<dbReference type="AlphaFoldDB" id="A7RP69"/>
<dbReference type="InterPro" id="IPR010448">
    <property type="entry name" value="Torsin"/>
</dbReference>
<name>A7RP69_NEMVE</name>